<dbReference type="PANTHER" id="PTHR35789:SF1">
    <property type="entry name" value="SPORE GERMINATION PROTEIN B3"/>
    <property type="match status" value="1"/>
</dbReference>
<evidence type="ECO:0000256" key="2">
    <source>
        <dbReference type="ARBA" id="ARBA00007886"/>
    </source>
</evidence>
<comment type="subcellular location">
    <subcellularLocation>
        <location evidence="1">Membrane</location>
        <topology evidence="1">Lipid-anchor</topology>
    </subcellularLocation>
</comment>
<evidence type="ECO:0000256" key="3">
    <source>
        <dbReference type="ARBA" id="ARBA00022544"/>
    </source>
</evidence>
<name>A0ABS8HUU3_9FIRM</name>
<proteinExistence type="inferred from homology"/>
<feature type="domain" description="Spore germination protein N-terminal" evidence="9">
    <location>
        <begin position="34"/>
        <end position="208"/>
    </location>
</feature>
<organism evidence="10 11">
    <name type="scientific">Pelosinus baikalensis</name>
    <dbReference type="NCBI Taxonomy" id="2892015"/>
    <lineage>
        <taxon>Bacteria</taxon>
        <taxon>Bacillati</taxon>
        <taxon>Bacillota</taxon>
        <taxon>Negativicutes</taxon>
        <taxon>Selenomonadales</taxon>
        <taxon>Sporomusaceae</taxon>
        <taxon>Pelosinus</taxon>
    </lineage>
</organism>
<evidence type="ECO:0000259" key="8">
    <source>
        <dbReference type="Pfam" id="PF05504"/>
    </source>
</evidence>
<dbReference type="PANTHER" id="PTHR35789">
    <property type="entry name" value="SPORE GERMINATION PROTEIN B3"/>
    <property type="match status" value="1"/>
</dbReference>
<keyword evidence="7" id="KW-0449">Lipoprotein</keyword>
<comment type="caution">
    <text evidence="10">The sequence shown here is derived from an EMBL/GenBank/DDBJ whole genome shotgun (WGS) entry which is preliminary data.</text>
</comment>
<evidence type="ECO:0000256" key="1">
    <source>
        <dbReference type="ARBA" id="ARBA00004635"/>
    </source>
</evidence>
<keyword evidence="3" id="KW-0309">Germination</keyword>
<dbReference type="Pfam" id="PF25198">
    <property type="entry name" value="Spore_GerAC_N"/>
    <property type="match status" value="1"/>
</dbReference>
<dbReference type="Pfam" id="PF05504">
    <property type="entry name" value="Spore_GerAC"/>
    <property type="match status" value="1"/>
</dbReference>
<protein>
    <submittedName>
        <fullName evidence="10">Ger(X)C family spore germination protein</fullName>
    </submittedName>
</protein>
<evidence type="ECO:0000313" key="10">
    <source>
        <dbReference type="EMBL" id="MCC5466855.1"/>
    </source>
</evidence>
<feature type="domain" description="Spore germination GerAC-like C-terminal" evidence="8">
    <location>
        <begin position="243"/>
        <end position="410"/>
    </location>
</feature>
<accession>A0ABS8HUU3</accession>
<evidence type="ECO:0000256" key="7">
    <source>
        <dbReference type="ARBA" id="ARBA00023288"/>
    </source>
</evidence>
<evidence type="ECO:0000256" key="5">
    <source>
        <dbReference type="ARBA" id="ARBA00023136"/>
    </source>
</evidence>
<gene>
    <name evidence="10" type="ORF">LMF89_16025</name>
</gene>
<evidence type="ECO:0000313" key="11">
    <source>
        <dbReference type="Proteomes" id="UP001165492"/>
    </source>
</evidence>
<keyword evidence="6" id="KW-0564">Palmitate</keyword>
<dbReference type="InterPro" id="IPR046953">
    <property type="entry name" value="Spore_GerAC-like_C"/>
</dbReference>
<dbReference type="InterPro" id="IPR008844">
    <property type="entry name" value="Spore_GerAC-like"/>
</dbReference>
<keyword evidence="11" id="KW-1185">Reference proteome</keyword>
<dbReference type="InterPro" id="IPR057336">
    <property type="entry name" value="GerAC_N"/>
</dbReference>
<comment type="similarity">
    <text evidence="2">Belongs to the GerABKC lipoprotein family.</text>
</comment>
<reference evidence="10" key="1">
    <citation type="submission" date="2021-11" db="EMBL/GenBank/DDBJ databases">
        <title>Description of a new species Pelosinus isolated from the bottom sediments of Lake Baikal.</title>
        <authorList>
            <person name="Zakharyuk A."/>
        </authorList>
    </citation>
    <scope>NUCLEOTIDE SEQUENCE</scope>
    <source>
        <strain evidence="10">Bkl1</strain>
    </source>
</reference>
<dbReference type="RefSeq" id="WP_229535939.1">
    <property type="nucleotide sequence ID" value="NZ_JAJHJB010000023.1"/>
</dbReference>
<dbReference type="NCBIfam" id="TIGR02887">
    <property type="entry name" value="spore_ger_x_C"/>
    <property type="match status" value="1"/>
</dbReference>
<dbReference type="Gene3D" id="3.30.300.210">
    <property type="entry name" value="Nutrient germinant receptor protein C, domain 3"/>
    <property type="match status" value="1"/>
</dbReference>
<sequence length="413" mass="46042">MLSLGHFVIGKWSKVCLGCILIITISLLIGGCWDQRELQERLFVLAVAIDKADEGGDTKEEKEKKSIENFVQPHGNKLYRLSYQILQLTPASGSGEGARKASISTYVISSTGESIFEMLRDMLGQVSKGLWFEHIQAIVISEGAARQGGLQPLIDLFRRDAEMRWLIKLLITSGEAKKLLEFKPPDGEPGGIFLSDSLHLYEKNPHVPGWIPGLGETSQAIDNKKTVQISRVELVEDIVTIGGTALFKEGKFVGYIDEYATKGTAFFGATEKSAIITIECPDHPGKILAFELFRHETKLTAHVNGEDIYYTLDIGMKGNLGESQCGNQYDTMDDEAIHKVELLVAEEVKHNILYAFHMYQELQVDPGDFAAKLRAYQPLAWERVKEHWDEATFPNVSLFPSVNVTIENIGSHK</sequence>
<dbReference type="Proteomes" id="UP001165492">
    <property type="component" value="Unassembled WGS sequence"/>
</dbReference>
<evidence type="ECO:0000256" key="4">
    <source>
        <dbReference type="ARBA" id="ARBA00022729"/>
    </source>
</evidence>
<keyword evidence="4" id="KW-0732">Signal</keyword>
<evidence type="ECO:0000259" key="9">
    <source>
        <dbReference type="Pfam" id="PF25198"/>
    </source>
</evidence>
<dbReference type="EMBL" id="JAJHJB010000023">
    <property type="protein sequence ID" value="MCC5466855.1"/>
    <property type="molecule type" value="Genomic_DNA"/>
</dbReference>
<dbReference type="InterPro" id="IPR038501">
    <property type="entry name" value="Spore_GerAC_C_sf"/>
</dbReference>
<keyword evidence="5" id="KW-0472">Membrane</keyword>
<evidence type="ECO:0000256" key="6">
    <source>
        <dbReference type="ARBA" id="ARBA00023139"/>
    </source>
</evidence>